<accession>B4MWZ8</accession>
<evidence type="ECO:0000313" key="2">
    <source>
        <dbReference type="Proteomes" id="UP000007798"/>
    </source>
</evidence>
<protein>
    <submittedName>
        <fullName evidence="1">Uncharacterized protein</fullName>
    </submittedName>
</protein>
<dbReference type="HOGENOM" id="CLU_1751606_0_0_1"/>
<evidence type="ECO:0000313" key="1">
    <source>
        <dbReference type="EMBL" id="EDW76637.2"/>
    </source>
</evidence>
<dbReference type="Proteomes" id="UP000007798">
    <property type="component" value="Unassembled WGS sequence"/>
</dbReference>
<sequence length="76" mass="8584">MCLLDTTCSNGPPFQYVVISSYDLQEANKCRLARKYPPLLSFDYNKAVCDSMNKKCGLNCCCRETCPQLFCSVGRK</sequence>
<reference evidence="1 2" key="1">
    <citation type="journal article" date="2007" name="Nature">
        <title>Evolution of genes and genomes on the Drosophila phylogeny.</title>
        <authorList>
            <consortium name="Drosophila 12 Genomes Consortium"/>
            <person name="Clark A.G."/>
            <person name="Eisen M.B."/>
            <person name="Smith D.R."/>
            <person name="Bergman C.M."/>
            <person name="Oliver B."/>
            <person name="Markow T.A."/>
            <person name="Kaufman T.C."/>
            <person name="Kellis M."/>
            <person name="Gelbart W."/>
            <person name="Iyer V.N."/>
            <person name="Pollard D.A."/>
            <person name="Sackton T.B."/>
            <person name="Larracuente A.M."/>
            <person name="Singh N.D."/>
            <person name="Abad J.P."/>
            <person name="Abt D.N."/>
            <person name="Adryan B."/>
            <person name="Aguade M."/>
            <person name="Akashi H."/>
            <person name="Anderson W.W."/>
            <person name="Aquadro C.F."/>
            <person name="Ardell D.H."/>
            <person name="Arguello R."/>
            <person name="Artieri C.G."/>
            <person name="Barbash D.A."/>
            <person name="Barker D."/>
            <person name="Barsanti P."/>
            <person name="Batterham P."/>
            <person name="Batzoglou S."/>
            <person name="Begun D."/>
            <person name="Bhutkar A."/>
            <person name="Blanco E."/>
            <person name="Bosak S.A."/>
            <person name="Bradley R.K."/>
            <person name="Brand A.D."/>
            <person name="Brent M.R."/>
            <person name="Brooks A.N."/>
            <person name="Brown R.H."/>
            <person name="Butlin R.K."/>
            <person name="Caggese C."/>
            <person name="Calvi B.R."/>
            <person name="Bernardo de Carvalho A."/>
            <person name="Caspi A."/>
            <person name="Castrezana S."/>
            <person name="Celniker S.E."/>
            <person name="Chang J.L."/>
            <person name="Chapple C."/>
            <person name="Chatterji S."/>
            <person name="Chinwalla A."/>
            <person name="Civetta A."/>
            <person name="Clifton S.W."/>
            <person name="Comeron J.M."/>
            <person name="Costello J.C."/>
            <person name="Coyne J.A."/>
            <person name="Daub J."/>
            <person name="David R.G."/>
            <person name="Delcher A.L."/>
            <person name="Delehaunty K."/>
            <person name="Do C.B."/>
            <person name="Ebling H."/>
            <person name="Edwards K."/>
            <person name="Eickbush T."/>
            <person name="Evans J.D."/>
            <person name="Filipski A."/>
            <person name="Findeiss S."/>
            <person name="Freyhult E."/>
            <person name="Fulton L."/>
            <person name="Fulton R."/>
            <person name="Garcia A.C."/>
            <person name="Gardiner A."/>
            <person name="Garfield D.A."/>
            <person name="Garvin B.E."/>
            <person name="Gibson G."/>
            <person name="Gilbert D."/>
            <person name="Gnerre S."/>
            <person name="Godfrey J."/>
            <person name="Good R."/>
            <person name="Gotea V."/>
            <person name="Gravely B."/>
            <person name="Greenberg A.J."/>
            <person name="Griffiths-Jones S."/>
            <person name="Gross S."/>
            <person name="Guigo R."/>
            <person name="Gustafson E.A."/>
            <person name="Haerty W."/>
            <person name="Hahn M.W."/>
            <person name="Halligan D.L."/>
            <person name="Halpern A.L."/>
            <person name="Halter G.M."/>
            <person name="Han M.V."/>
            <person name="Heger A."/>
            <person name="Hillier L."/>
            <person name="Hinrichs A.S."/>
            <person name="Holmes I."/>
            <person name="Hoskins R.A."/>
            <person name="Hubisz M.J."/>
            <person name="Hultmark D."/>
            <person name="Huntley M.A."/>
            <person name="Jaffe D.B."/>
            <person name="Jagadeeshan S."/>
            <person name="Jeck W.R."/>
            <person name="Johnson J."/>
            <person name="Jones C.D."/>
            <person name="Jordan W.C."/>
            <person name="Karpen G.H."/>
            <person name="Kataoka E."/>
            <person name="Keightley P.D."/>
            <person name="Kheradpour P."/>
            <person name="Kirkness E.F."/>
            <person name="Koerich L.B."/>
            <person name="Kristiansen K."/>
            <person name="Kudrna D."/>
            <person name="Kulathinal R.J."/>
            <person name="Kumar S."/>
            <person name="Kwok R."/>
            <person name="Lander E."/>
            <person name="Langley C.H."/>
            <person name="Lapoint R."/>
            <person name="Lazzaro B.P."/>
            <person name="Lee S.J."/>
            <person name="Levesque L."/>
            <person name="Li R."/>
            <person name="Lin C.F."/>
            <person name="Lin M.F."/>
            <person name="Lindblad-Toh K."/>
            <person name="Llopart A."/>
            <person name="Long M."/>
            <person name="Low L."/>
            <person name="Lozovsky E."/>
            <person name="Lu J."/>
            <person name="Luo M."/>
            <person name="Machado C.A."/>
            <person name="Makalowski W."/>
            <person name="Marzo M."/>
            <person name="Matsuda M."/>
            <person name="Matzkin L."/>
            <person name="McAllister B."/>
            <person name="McBride C.S."/>
            <person name="McKernan B."/>
            <person name="McKernan K."/>
            <person name="Mendez-Lago M."/>
            <person name="Minx P."/>
            <person name="Mollenhauer M.U."/>
            <person name="Montooth K."/>
            <person name="Mount S.M."/>
            <person name="Mu X."/>
            <person name="Myers E."/>
            <person name="Negre B."/>
            <person name="Newfeld S."/>
            <person name="Nielsen R."/>
            <person name="Noor M.A."/>
            <person name="O'Grady P."/>
            <person name="Pachter L."/>
            <person name="Papaceit M."/>
            <person name="Parisi M.J."/>
            <person name="Parisi M."/>
            <person name="Parts L."/>
            <person name="Pedersen J.S."/>
            <person name="Pesole G."/>
            <person name="Phillippy A.M."/>
            <person name="Ponting C.P."/>
            <person name="Pop M."/>
            <person name="Porcelli D."/>
            <person name="Powell J.R."/>
            <person name="Prohaska S."/>
            <person name="Pruitt K."/>
            <person name="Puig M."/>
            <person name="Quesneville H."/>
            <person name="Ram K.R."/>
            <person name="Rand D."/>
            <person name="Rasmussen M.D."/>
            <person name="Reed L.K."/>
            <person name="Reenan R."/>
            <person name="Reily A."/>
            <person name="Remington K.A."/>
            <person name="Rieger T.T."/>
            <person name="Ritchie M.G."/>
            <person name="Robin C."/>
            <person name="Rogers Y.H."/>
            <person name="Rohde C."/>
            <person name="Rozas J."/>
            <person name="Rubenfield M.J."/>
            <person name="Ruiz A."/>
            <person name="Russo S."/>
            <person name="Salzberg S.L."/>
            <person name="Sanchez-Gracia A."/>
            <person name="Saranga D.J."/>
            <person name="Sato H."/>
            <person name="Schaeffer S.W."/>
            <person name="Schatz M.C."/>
            <person name="Schlenke T."/>
            <person name="Schwartz R."/>
            <person name="Segarra C."/>
            <person name="Singh R.S."/>
            <person name="Sirot L."/>
            <person name="Sirota M."/>
            <person name="Sisneros N.B."/>
            <person name="Smith C.D."/>
            <person name="Smith T.F."/>
            <person name="Spieth J."/>
            <person name="Stage D.E."/>
            <person name="Stark A."/>
            <person name="Stephan W."/>
            <person name="Strausberg R.L."/>
            <person name="Strempel S."/>
            <person name="Sturgill D."/>
            <person name="Sutton G."/>
            <person name="Sutton G.G."/>
            <person name="Tao W."/>
            <person name="Teichmann S."/>
            <person name="Tobari Y.N."/>
            <person name="Tomimura Y."/>
            <person name="Tsolas J.M."/>
            <person name="Valente V.L."/>
            <person name="Venter E."/>
            <person name="Venter J.C."/>
            <person name="Vicario S."/>
            <person name="Vieira F.G."/>
            <person name="Vilella A.J."/>
            <person name="Villasante A."/>
            <person name="Walenz B."/>
            <person name="Wang J."/>
            <person name="Wasserman M."/>
            <person name="Watts T."/>
            <person name="Wilson D."/>
            <person name="Wilson R.K."/>
            <person name="Wing R.A."/>
            <person name="Wolfner M.F."/>
            <person name="Wong A."/>
            <person name="Wong G.K."/>
            <person name="Wu C.I."/>
            <person name="Wu G."/>
            <person name="Yamamoto D."/>
            <person name="Yang H.P."/>
            <person name="Yang S.P."/>
            <person name="Yorke J.A."/>
            <person name="Yoshida K."/>
            <person name="Zdobnov E."/>
            <person name="Zhang P."/>
            <person name="Zhang Y."/>
            <person name="Zimin A.V."/>
            <person name="Baldwin J."/>
            <person name="Abdouelleil A."/>
            <person name="Abdulkadir J."/>
            <person name="Abebe A."/>
            <person name="Abera B."/>
            <person name="Abreu J."/>
            <person name="Acer S.C."/>
            <person name="Aftuck L."/>
            <person name="Alexander A."/>
            <person name="An P."/>
            <person name="Anderson E."/>
            <person name="Anderson S."/>
            <person name="Arachi H."/>
            <person name="Azer M."/>
            <person name="Bachantsang P."/>
            <person name="Barry A."/>
            <person name="Bayul T."/>
            <person name="Berlin A."/>
            <person name="Bessette D."/>
            <person name="Bloom T."/>
            <person name="Blye J."/>
            <person name="Boguslavskiy L."/>
            <person name="Bonnet C."/>
            <person name="Boukhgalter B."/>
            <person name="Bourzgui I."/>
            <person name="Brown A."/>
            <person name="Cahill P."/>
            <person name="Channer S."/>
            <person name="Cheshatsang Y."/>
            <person name="Chuda L."/>
            <person name="Citroen M."/>
            <person name="Collymore A."/>
            <person name="Cooke P."/>
            <person name="Costello M."/>
            <person name="D'Aco K."/>
            <person name="Daza R."/>
            <person name="De Haan G."/>
            <person name="DeGray S."/>
            <person name="DeMaso C."/>
            <person name="Dhargay N."/>
            <person name="Dooley K."/>
            <person name="Dooley E."/>
            <person name="Doricent M."/>
            <person name="Dorje P."/>
            <person name="Dorjee K."/>
            <person name="Dupes A."/>
            <person name="Elong R."/>
            <person name="Falk J."/>
            <person name="Farina A."/>
            <person name="Faro S."/>
            <person name="Ferguson D."/>
            <person name="Fisher S."/>
            <person name="Foley C.D."/>
            <person name="Franke A."/>
            <person name="Friedrich D."/>
            <person name="Gadbois L."/>
            <person name="Gearin G."/>
            <person name="Gearin C.R."/>
            <person name="Giannoukos G."/>
            <person name="Goode T."/>
            <person name="Graham J."/>
            <person name="Grandbois E."/>
            <person name="Grewal S."/>
            <person name="Gyaltsen K."/>
            <person name="Hafez N."/>
            <person name="Hagos B."/>
            <person name="Hall J."/>
            <person name="Henson C."/>
            <person name="Hollinger A."/>
            <person name="Honan T."/>
            <person name="Huard M.D."/>
            <person name="Hughes L."/>
            <person name="Hurhula B."/>
            <person name="Husby M.E."/>
            <person name="Kamat A."/>
            <person name="Kanga B."/>
            <person name="Kashin S."/>
            <person name="Khazanovich D."/>
            <person name="Kisner P."/>
            <person name="Lance K."/>
            <person name="Lara M."/>
            <person name="Lee W."/>
            <person name="Lennon N."/>
            <person name="Letendre F."/>
            <person name="LeVine R."/>
            <person name="Lipovsky A."/>
            <person name="Liu X."/>
            <person name="Liu J."/>
            <person name="Liu S."/>
            <person name="Lokyitsang T."/>
            <person name="Lokyitsang Y."/>
            <person name="Lubonja R."/>
            <person name="Lui A."/>
            <person name="MacDonald P."/>
            <person name="Magnisalis V."/>
            <person name="Maru K."/>
            <person name="Matthews C."/>
            <person name="McCusker W."/>
            <person name="McDonough S."/>
            <person name="Mehta T."/>
            <person name="Meldrim J."/>
            <person name="Meneus L."/>
            <person name="Mihai O."/>
            <person name="Mihalev A."/>
            <person name="Mihova T."/>
            <person name="Mittelman R."/>
            <person name="Mlenga V."/>
            <person name="Montmayeur A."/>
            <person name="Mulrain L."/>
            <person name="Navidi A."/>
            <person name="Naylor J."/>
            <person name="Negash T."/>
            <person name="Nguyen T."/>
            <person name="Nguyen N."/>
            <person name="Nicol R."/>
            <person name="Norbu C."/>
            <person name="Norbu N."/>
            <person name="Novod N."/>
            <person name="O'Neill B."/>
            <person name="Osman S."/>
            <person name="Markiewicz E."/>
            <person name="Oyono O.L."/>
            <person name="Patti C."/>
            <person name="Phunkhang P."/>
            <person name="Pierre F."/>
            <person name="Priest M."/>
            <person name="Raghuraman S."/>
            <person name="Rege F."/>
            <person name="Reyes R."/>
            <person name="Rise C."/>
            <person name="Rogov P."/>
            <person name="Ross K."/>
            <person name="Ryan E."/>
            <person name="Settipalli S."/>
            <person name="Shea T."/>
            <person name="Sherpa N."/>
            <person name="Shi L."/>
            <person name="Shih D."/>
            <person name="Sparrow T."/>
            <person name="Spaulding J."/>
            <person name="Stalker J."/>
            <person name="Stange-Thomann N."/>
            <person name="Stavropoulos S."/>
            <person name="Stone C."/>
            <person name="Strader C."/>
            <person name="Tesfaye S."/>
            <person name="Thomson T."/>
            <person name="Thoulutsang Y."/>
            <person name="Thoulutsang D."/>
            <person name="Topham K."/>
            <person name="Topping I."/>
            <person name="Tsamla T."/>
            <person name="Vassiliev H."/>
            <person name="Vo A."/>
            <person name="Wangchuk T."/>
            <person name="Wangdi T."/>
            <person name="Weiand M."/>
            <person name="Wilkinson J."/>
            <person name="Wilson A."/>
            <person name="Yadav S."/>
            <person name="Young G."/>
            <person name="Yu Q."/>
            <person name="Zembek L."/>
            <person name="Zhong D."/>
            <person name="Zimmer A."/>
            <person name="Zwirko Z."/>
            <person name="Jaffe D.B."/>
            <person name="Alvarez P."/>
            <person name="Brockman W."/>
            <person name="Butler J."/>
            <person name="Chin C."/>
            <person name="Gnerre S."/>
            <person name="Grabherr M."/>
            <person name="Kleber M."/>
            <person name="Mauceli E."/>
            <person name="MacCallum I."/>
        </authorList>
    </citation>
    <scope>NUCLEOTIDE SEQUENCE [LARGE SCALE GENOMIC DNA]</scope>
    <source>
        <strain evidence="2">Tucson 14030-0811.24</strain>
    </source>
</reference>
<proteinExistence type="predicted"/>
<name>B4MWZ8_DROWI</name>
<keyword evidence="2" id="KW-1185">Reference proteome</keyword>
<gene>
    <name evidence="1" type="primary">Dwil\GK19017</name>
    <name evidence="1" type="ORF">Dwil_GK19017</name>
</gene>
<organism evidence="1 2">
    <name type="scientific">Drosophila willistoni</name>
    <name type="common">Fruit fly</name>
    <dbReference type="NCBI Taxonomy" id="7260"/>
    <lineage>
        <taxon>Eukaryota</taxon>
        <taxon>Metazoa</taxon>
        <taxon>Ecdysozoa</taxon>
        <taxon>Arthropoda</taxon>
        <taxon>Hexapoda</taxon>
        <taxon>Insecta</taxon>
        <taxon>Pterygota</taxon>
        <taxon>Neoptera</taxon>
        <taxon>Endopterygota</taxon>
        <taxon>Diptera</taxon>
        <taxon>Brachycera</taxon>
        <taxon>Muscomorpha</taxon>
        <taxon>Ephydroidea</taxon>
        <taxon>Drosophilidae</taxon>
        <taxon>Drosophila</taxon>
        <taxon>Sophophora</taxon>
    </lineage>
</organism>
<dbReference type="AlphaFoldDB" id="B4MWZ8"/>
<dbReference type="InParanoid" id="B4MWZ8"/>
<dbReference type="EMBL" id="CH963857">
    <property type="protein sequence ID" value="EDW76637.2"/>
    <property type="molecule type" value="Genomic_DNA"/>
</dbReference>
<dbReference type="OrthoDB" id="7831730at2759"/>